<feature type="signal peptide" evidence="1">
    <location>
        <begin position="1"/>
        <end position="21"/>
    </location>
</feature>
<dbReference type="EMBL" id="PFAK01000004">
    <property type="protein sequence ID" value="PIR96570.1"/>
    <property type="molecule type" value="Genomic_DNA"/>
</dbReference>
<dbReference type="Pfam" id="PF01471">
    <property type="entry name" value="PG_binding_1"/>
    <property type="match status" value="1"/>
</dbReference>
<dbReference type="Proteomes" id="UP000230922">
    <property type="component" value="Unassembled WGS sequence"/>
</dbReference>
<name>A0A2H0VE56_9BACT</name>
<dbReference type="Gene3D" id="1.10.101.10">
    <property type="entry name" value="PGBD-like superfamily/PGBD"/>
    <property type="match status" value="1"/>
</dbReference>
<organism evidence="3 4">
    <name type="scientific">Candidatus Doudnabacteria bacterium CG10_big_fil_rev_8_21_14_0_10_42_18</name>
    <dbReference type="NCBI Taxonomy" id="1974552"/>
    <lineage>
        <taxon>Bacteria</taxon>
        <taxon>Candidatus Doudnaibacteriota</taxon>
    </lineage>
</organism>
<evidence type="ECO:0000313" key="4">
    <source>
        <dbReference type="Proteomes" id="UP000230922"/>
    </source>
</evidence>
<evidence type="ECO:0000259" key="2">
    <source>
        <dbReference type="Pfam" id="PF01471"/>
    </source>
</evidence>
<feature type="chain" id="PRO_5013930632" description="Peptidoglycan binding-like domain-containing protein" evidence="1">
    <location>
        <begin position="22"/>
        <end position="227"/>
    </location>
</feature>
<dbReference type="InterPro" id="IPR036365">
    <property type="entry name" value="PGBD-like_sf"/>
</dbReference>
<dbReference type="InterPro" id="IPR036366">
    <property type="entry name" value="PGBDSf"/>
</dbReference>
<dbReference type="SUPFAM" id="SSF47090">
    <property type="entry name" value="PGBD-like"/>
    <property type="match status" value="1"/>
</dbReference>
<evidence type="ECO:0000313" key="3">
    <source>
        <dbReference type="EMBL" id="PIR96570.1"/>
    </source>
</evidence>
<protein>
    <recommendedName>
        <fullName evidence="2">Peptidoglycan binding-like domain-containing protein</fullName>
    </recommendedName>
</protein>
<dbReference type="AlphaFoldDB" id="A0A2H0VE56"/>
<sequence>MLKKGLIFTIIFIFNLNTASAQLAMPVFSSADVEAKIRQVFPGANVMIDIARCESGLKQYKENFNVVRGGLGGNYIGIFQLAESHAENARNLGLDIYSVDGNIGYAKVLYDAQGTQPWVACTKVSPSVAEQAVSVSASNPLTMNLQIGAVNEQVRTLQKLLNASGFPLAANGPGSPGNETSIFGSVTRAAVQKFQCAQNIVCLGSESTTGYGRFGPKTRSALLQYPN</sequence>
<evidence type="ECO:0000256" key="1">
    <source>
        <dbReference type="SAM" id="SignalP"/>
    </source>
</evidence>
<proteinExistence type="predicted"/>
<keyword evidence="1" id="KW-0732">Signal</keyword>
<dbReference type="InterPro" id="IPR002477">
    <property type="entry name" value="Peptidoglycan-bd-like"/>
</dbReference>
<feature type="domain" description="Peptidoglycan binding-like" evidence="2">
    <location>
        <begin position="151"/>
        <end position="199"/>
    </location>
</feature>
<gene>
    <name evidence="3" type="ORF">COT92_00290</name>
</gene>
<accession>A0A2H0VE56</accession>
<comment type="caution">
    <text evidence="3">The sequence shown here is derived from an EMBL/GenBank/DDBJ whole genome shotgun (WGS) entry which is preliminary data.</text>
</comment>
<reference evidence="4" key="1">
    <citation type="submission" date="2017-09" db="EMBL/GenBank/DDBJ databases">
        <title>Depth-based differentiation of microbial function through sediment-hosted aquifers and enrichment of novel symbionts in the deep terrestrial subsurface.</title>
        <authorList>
            <person name="Probst A.J."/>
            <person name="Ladd B."/>
            <person name="Jarett J.K."/>
            <person name="Geller-Mcgrath D.E."/>
            <person name="Sieber C.M.K."/>
            <person name="Emerson J.B."/>
            <person name="Anantharaman K."/>
            <person name="Thomas B.C."/>
            <person name="Malmstrom R."/>
            <person name="Stieglmeier M."/>
            <person name="Klingl A."/>
            <person name="Woyke T."/>
            <person name="Ryan C.M."/>
            <person name="Banfield J.F."/>
        </authorList>
    </citation>
    <scope>NUCLEOTIDE SEQUENCE [LARGE SCALE GENOMIC DNA]</scope>
</reference>